<dbReference type="OrthoDB" id="9785995at2"/>
<keyword evidence="7" id="KW-0687">Ribonucleoprotein</keyword>
<sequence>MSDSPEAVRWLQVRVTVDEPAVDEAEAALQEAGAHAVTLLDAADVPVHEPEPGSTPMWPQTIVEGLFDADVDRSTIADALAEAGLVEAAASARFNELVEQDWERAWMDRYEPMRFGRGLWICPSHLEPDPDWALVIRLDPGLAFGSGTHPTTALCLEWIDGMDLAGCDVLDFGCGSGVLAIAAALKGADRLVAVDHDPQALLATEENARRNGLEGRMECLLPDAFEALPGDRRRFDLVLANILAAPLVELAPRLIDCLRPGATLVLSGILPEQVDSVATAYQRLGAPVDQSLRDDWARLVFVATERDRDA</sequence>
<dbReference type="GO" id="GO:0016279">
    <property type="term" value="F:protein-lysine N-methyltransferase activity"/>
    <property type="evidence" value="ECO:0007669"/>
    <property type="project" value="TreeGrafter"/>
</dbReference>
<dbReference type="SUPFAM" id="SSF53335">
    <property type="entry name" value="S-adenosyl-L-methionine-dependent methyltransferases"/>
    <property type="match status" value="1"/>
</dbReference>
<feature type="binding site" evidence="6">
    <location>
        <position position="152"/>
    </location>
    <ligand>
        <name>S-adenosyl-L-methionine</name>
        <dbReference type="ChEBI" id="CHEBI:59789"/>
    </ligand>
</feature>
<evidence type="ECO:0000256" key="1">
    <source>
        <dbReference type="ARBA" id="ARBA00009741"/>
    </source>
</evidence>
<comment type="function">
    <text evidence="6">Methylates ribosomal protein L11.</text>
</comment>
<name>A0A3E1KA74_9GAMM</name>
<feature type="binding site" evidence="6">
    <location>
        <position position="195"/>
    </location>
    <ligand>
        <name>S-adenosyl-L-methionine</name>
        <dbReference type="ChEBI" id="CHEBI:59789"/>
    </ligand>
</feature>
<dbReference type="PANTHER" id="PTHR43648">
    <property type="entry name" value="ELECTRON TRANSFER FLAVOPROTEIN BETA SUBUNIT LYSINE METHYLTRANSFERASE"/>
    <property type="match status" value="1"/>
</dbReference>
<dbReference type="PIRSF" id="PIRSF000401">
    <property type="entry name" value="RPL11_MTase"/>
    <property type="match status" value="1"/>
</dbReference>
<evidence type="ECO:0000313" key="8">
    <source>
        <dbReference type="Proteomes" id="UP000260351"/>
    </source>
</evidence>
<dbReference type="Proteomes" id="UP000260351">
    <property type="component" value="Unassembled WGS sequence"/>
</dbReference>
<keyword evidence="2 6" id="KW-0963">Cytoplasm</keyword>
<keyword evidence="8" id="KW-1185">Reference proteome</keyword>
<comment type="catalytic activity">
    <reaction evidence="6">
        <text>L-lysyl-[protein] + 3 S-adenosyl-L-methionine = N(6),N(6),N(6)-trimethyl-L-lysyl-[protein] + 3 S-adenosyl-L-homocysteine + 3 H(+)</text>
        <dbReference type="Rhea" id="RHEA:54192"/>
        <dbReference type="Rhea" id="RHEA-COMP:9752"/>
        <dbReference type="Rhea" id="RHEA-COMP:13826"/>
        <dbReference type="ChEBI" id="CHEBI:15378"/>
        <dbReference type="ChEBI" id="CHEBI:29969"/>
        <dbReference type="ChEBI" id="CHEBI:57856"/>
        <dbReference type="ChEBI" id="CHEBI:59789"/>
        <dbReference type="ChEBI" id="CHEBI:61961"/>
    </reaction>
</comment>
<keyword evidence="7" id="KW-0689">Ribosomal protein</keyword>
<keyword evidence="3 6" id="KW-0489">Methyltransferase</keyword>
<dbReference type="InterPro" id="IPR050078">
    <property type="entry name" value="Ribosomal_L11_MeTrfase_PrmA"/>
</dbReference>
<protein>
    <recommendedName>
        <fullName evidence="6">Ribosomal protein L11 methyltransferase</fullName>
        <shortName evidence="6">L11 Mtase</shortName>
        <ecNumber evidence="6">2.1.1.-</ecNumber>
    </recommendedName>
</protein>
<proteinExistence type="inferred from homology"/>
<evidence type="ECO:0000256" key="4">
    <source>
        <dbReference type="ARBA" id="ARBA00022679"/>
    </source>
</evidence>
<feature type="binding site" evidence="6">
    <location>
        <position position="241"/>
    </location>
    <ligand>
        <name>S-adenosyl-L-methionine</name>
        <dbReference type="ChEBI" id="CHEBI:59789"/>
    </ligand>
</feature>
<dbReference type="RefSeq" id="WP_116650244.1">
    <property type="nucleotide sequence ID" value="NZ_QUZK01000025.1"/>
</dbReference>
<dbReference type="HAMAP" id="MF_00735">
    <property type="entry name" value="Methyltr_PrmA"/>
    <property type="match status" value="1"/>
</dbReference>
<dbReference type="GO" id="GO:0005840">
    <property type="term" value="C:ribosome"/>
    <property type="evidence" value="ECO:0007669"/>
    <property type="project" value="UniProtKB-KW"/>
</dbReference>
<evidence type="ECO:0000256" key="5">
    <source>
        <dbReference type="ARBA" id="ARBA00022691"/>
    </source>
</evidence>
<dbReference type="AlphaFoldDB" id="A0A3E1KA74"/>
<evidence type="ECO:0000313" key="7">
    <source>
        <dbReference type="EMBL" id="RFF31007.1"/>
    </source>
</evidence>
<evidence type="ECO:0000256" key="3">
    <source>
        <dbReference type="ARBA" id="ARBA00022603"/>
    </source>
</evidence>
<dbReference type="EC" id="2.1.1.-" evidence="6"/>
<evidence type="ECO:0000256" key="6">
    <source>
        <dbReference type="HAMAP-Rule" id="MF_00735"/>
    </source>
</evidence>
<dbReference type="Gene3D" id="3.40.50.150">
    <property type="entry name" value="Vaccinia Virus protein VP39"/>
    <property type="match status" value="1"/>
</dbReference>
<feature type="binding site" evidence="6">
    <location>
        <position position="173"/>
    </location>
    <ligand>
        <name>S-adenosyl-L-methionine</name>
        <dbReference type="ChEBI" id="CHEBI:59789"/>
    </ligand>
</feature>
<gene>
    <name evidence="6" type="primary">prmA</name>
    <name evidence="7" type="ORF">DZC52_06115</name>
</gene>
<comment type="similarity">
    <text evidence="1 6">Belongs to the methyltransferase superfamily. PrmA family.</text>
</comment>
<dbReference type="InterPro" id="IPR004498">
    <property type="entry name" value="Ribosomal_PrmA_MeTrfase"/>
</dbReference>
<dbReference type="Pfam" id="PF06325">
    <property type="entry name" value="PrmA"/>
    <property type="match status" value="1"/>
</dbReference>
<keyword evidence="4 6" id="KW-0808">Transferase</keyword>
<evidence type="ECO:0000256" key="2">
    <source>
        <dbReference type="ARBA" id="ARBA00022490"/>
    </source>
</evidence>
<dbReference type="NCBIfam" id="TIGR00406">
    <property type="entry name" value="prmA"/>
    <property type="match status" value="1"/>
</dbReference>
<accession>A0A3E1KA74</accession>
<dbReference type="GO" id="GO:0032259">
    <property type="term" value="P:methylation"/>
    <property type="evidence" value="ECO:0007669"/>
    <property type="project" value="UniProtKB-KW"/>
</dbReference>
<reference evidence="7 8" key="1">
    <citation type="submission" date="2018-08" db="EMBL/GenBank/DDBJ databases">
        <title>Wenzhouxiangella salilacus sp. nov., a novel bacterium isolated from a saline lake in Xinjiang Province, China.</title>
        <authorList>
            <person name="Han S."/>
        </authorList>
    </citation>
    <scope>NUCLEOTIDE SEQUENCE [LARGE SCALE GENOMIC DNA]</scope>
    <source>
        <strain evidence="7 8">XDB06</strain>
    </source>
</reference>
<keyword evidence="5 6" id="KW-0949">S-adenosyl-L-methionine</keyword>
<organism evidence="7 8">
    <name type="scientific">Wenzhouxiangella sediminis</name>
    <dbReference type="NCBI Taxonomy" id="1792836"/>
    <lineage>
        <taxon>Bacteria</taxon>
        <taxon>Pseudomonadati</taxon>
        <taxon>Pseudomonadota</taxon>
        <taxon>Gammaproteobacteria</taxon>
        <taxon>Chromatiales</taxon>
        <taxon>Wenzhouxiangellaceae</taxon>
        <taxon>Wenzhouxiangella</taxon>
    </lineage>
</organism>
<dbReference type="PANTHER" id="PTHR43648:SF1">
    <property type="entry name" value="ELECTRON TRANSFER FLAVOPROTEIN BETA SUBUNIT LYSINE METHYLTRANSFERASE"/>
    <property type="match status" value="1"/>
</dbReference>
<comment type="subcellular location">
    <subcellularLocation>
        <location evidence="6">Cytoplasm</location>
    </subcellularLocation>
</comment>
<comment type="caution">
    <text evidence="7">The sequence shown here is derived from an EMBL/GenBank/DDBJ whole genome shotgun (WGS) entry which is preliminary data.</text>
</comment>
<dbReference type="CDD" id="cd02440">
    <property type="entry name" value="AdoMet_MTases"/>
    <property type="match status" value="1"/>
</dbReference>
<dbReference type="EMBL" id="QUZK01000025">
    <property type="protein sequence ID" value="RFF31007.1"/>
    <property type="molecule type" value="Genomic_DNA"/>
</dbReference>
<dbReference type="InterPro" id="IPR029063">
    <property type="entry name" value="SAM-dependent_MTases_sf"/>
</dbReference>
<dbReference type="GO" id="GO:0005829">
    <property type="term" value="C:cytosol"/>
    <property type="evidence" value="ECO:0007669"/>
    <property type="project" value="TreeGrafter"/>
</dbReference>